<feature type="non-terminal residue" evidence="2">
    <location>
        <position position="121"/>
    </location>
</feature>
<proteinExistence type="predicted"/>
<evidence type="ECO:0000313" key="3">
    <source>
        <dbReference type="Proteomes" id="UP000070501"/>
    </source>
</evidence>
<keyword evidence="3" id="KW-1185">Reference proteome</keyword>
<protein>
    <submittedName>
        <fullName evidence="2">Uncharacterized protein</fullName>
    </submittedName>
</protein>
<feature type="compositionally biased region" description="Low complexity" evidence="1">
    <location>
        <begin position="57"/>
        <end position="67"/>
    </location>
</feature>
<evidence type="ECO:0000256" key="1">
    <source>
        <dbReference type="SAM" id="MobiDB-lite"/>
    </source>
</evidence>
<accession>A0A136J5X3</accession>
<dbReference type="Proteomes" id="UP000070501">
    <property type="component" value="Unassembled WGS sequence"/>
</dbReference>
<feature type="region of interest" description="Disordered" evidence="1">
    <location>
        <begin position="44"/>
        <end position="74"/>
    </location>
</feature>
<dbReference type="AlphaFoldDB" id="A0A136J5X3"/>
<dbReference type="EMBL" id="KQ964249">
    <property type="protein sequence ID" value="KXJ92386.1"/>
    <property type="molecule type" value="Genomic_DNA"/>
</dbReference>
<evidence type="ECO:0000313" key="2">
    <source>
        <dbReference type="EMBL" id="KXJ92386.1"/>
    </source>
</evidence>
<organism evidence="2 3">
    <name type="scientific">Microdochium bolleyi</name>
    <dbReference type="NCBI Taxonomy" id="196109"/>
    <lineage>
        <taxon>Eukaryota</taxon>
        <taxon>Fungi</taxon>
        <taxon>Dikarya</taxon>
        <taxon>Ascomycota</taxon>
        <taxon>Pezizomycotina</taxon>
        <taxon>Sordariomycetes</taxon>
        <taxon>Xylariomycetidae</taxon>
        <taxon>Xylariales</taxon>
        <taxon>Microdochiaceae</taxon>
        <taxon>Microdochium</taxon>
    </lineage>
</organism>
<feature type="compositionally biased region" description="Polar residues" evidence="1">
    <location>
        <begin position="47"/>
        <end position="56"/>
    </location>
</feature>
<sequence length="121" mass="13014">MWWASRMGSTTAGTMTRQAVSKATITHAAALSSSAAQSRRALVPRTINLSRSIPRNSTPTSTTGTTSQDGPATTTTLRMVACTPADVPASVDVYMAAFGRGPLTHWWPPKKHLDEGMRVWQ</sequence>
<gene>
    <name evidence="2" type="ORF">Micbo1qcDRAFT_162654</name>
</gene>
<reference evidence="3" key="1">
    <citation type="submission" date="2016-02" db="EMBL/GenBank/DDBJ databases">
        <title>Draft genome sequence of Microdochium bolleyi, a fungal endophyte of beachgrass.</title>
        <authorList>
            <consortium name="DOE Joint Genome Institute"/>
            <person name="David A.S."/>
            <person name="May G."/>
            <person name="Haridas S."/>
            <person name="Lim J."/>
            <person name="Wang M."/>
            <person name="Labutti K."/>
            <person name="Lipzen A."/>
            <person name="Barry K."/>
            <person name="Grigoriev I.V."/>
        </authorList>
    </citation>
    <scope>NUCLEOTIDE SEQUENCE [LARGE SCALE GENOMIC DNA]</scope>
    <source>
        <strain evidence="3">J235TASD1</strain>
    </source>
</reference>
<name>A0A136J5X3_9PEZI</name>
<dbReference type="InParanoid" id="A0A136J5X3"/>